<keyword evidence="3" id="KW-1185">Reference proteome</keyword>
<accession>W7TIK7</accession>
<evidence type="ECO:0000256" key="1">
    <source>
        <dbReference type="SAM" id="MobiDB-lite"/>
    </source>
</evidence>
<name>W7TIK7_9STRA</name>
<feature type="region of interest" description="Disordered" evidence="1">
    <location>
        <begin position="1"/>
        <end position="68"/>
    </location>
</feature>
<dbReference type="AlphaFoldDB" id="W7TIK7"/>
<proteinExistence type="predicted"/>
<protein>
    <submittedName>
        <fullName evidence="2">Uncharacterized protein</fullName>
    </submittedName>
</protein>
<feature type="compositionally biased region" description="Basic and acidic residues" evidence="1">
    <location>
        <begin position="1"/>
        <end position="13"/>
    </location>
</feature>
<sequence>MERGRKGGREGGRVRGSTRKGGIEKHVRNEPYSQGRRSIQEKQEALPFSRPPLQPILSGKIGCRAHAR</sequence>
<dbReference type="EMBL" id="AZIL01003355">
    <property type="protein sequence ID" value="EWM20101.1"/>
    <property type="molecule type" value="Genomic_DNA"/>
</dbReference>
<organism evidence="2 3">
    <name type="scientific">Nannochloropsis gaditana</name>
    <dbReference type="NCBI Taxonomy" id="72520"/>
    <lineage>
        <taxon>Eukaryota</taxon>
        <taxon>Sar</taxon>
        <taxon>Stramenopiles</taxon>
        <taxon>Ochrophyta</taxon>
        <taxon>Eustigmatophyceae</taxon>
        <taxon>Eustigmatales</taxon>
        <taxon>Monodopsidaceae</taxon>
        <taxon>Nannochloropsis</taxon>
    </lineage>
</organism>
<reference evidence="2 3" key="1">
    <citation type="journal article" date="2014" name="Mol. Plant">
        <title>Chromosome Scale Genome Assembly and Transcriptome Profiling of Nannochloropsis gaditana in Nitrogen Depletion.</title>
        <authorList>
            <person name="Corteggiani Carpinelli E."/>
            <person name="Telatin A."/>
            <person name="Vitulo N."/>
            <person name="Forcato C."/>
            <person name="D'Angelo M."/>
            <person name="Schiavon R."/>
            <person name="Vezzi A."/>
            <person name="Giacometti G.M."/>
            <person name="Morosinotto T."/>
            <person name="Valle G."/>
        </authorList>
    </citation>
    <scope>NUCLEOTIDE SEQUENCE [LARGE SCALE GENOMIC DNA]</scope>
    <source>
        <strain evidence="2 3">B-31</strain>
    </source>
</reference>
<evidence type="ECO:0000313" key="3">
    <source>
        <dbReference type="Proteomes" id="UP000019335"/>
    </source>
</evidence>
<dbReference type="Proteomes" id="UP000019335">
    <property type="component" value="Unassembled WGS sequence"/>
</dbReference>
<comment type="caution">
    <text evidence="2">The sequence shown here is derived from an EMBL/GenBank/DDBJ whole genome shotgun (WGS) entry which is preliminary data.</text>
</comment>
<gene>
    <name evidence="2" type="ORF">Naga_101797g2</name>
</gene>
<evidence type="ECO:0000313" key="2">
    <source>
        <dbReference type="EMBL" id="EWM20101.1"/>
    </source>
</evidence>